<reference evidence="1" key="1">
    <citation type="submission" date="2020-05" db="EMBL/GenBank/DDBJ databases">
        <authorList>
            <person name="Chiriac C."/>
            <person name="Salcher M."/>
            <person name="Ghai R."/>
            <person name="Kavagutti S V."/>
        </authorList>
    </citation>
    <scope>NUCLEOTIDE SEQUENCE</scope>
</reference>
<dbReference type="SUPFAM" id="SSF52540">
    <property type="entry name" value="P-loop containing nucleoside triphosphate hydrolases"/>
    <property type="match status" value="1"/>
</dbReference>
<dbReference type="EMBL" id="CAFBMQ010000136">
    <property type="protein sequence ID" value="CAB4912661.1"/>
    <property type="molecule type" value="Genomic_DNA"/>
</dbReference>
<dbReference type="PANTHER" id="PTHR34301:SF8">
    <property type="entry name" value="ATPASE DOMAIN-CONTAINING PROTEIN"/>
    <property type="match status" value="1"/>
</dbReference>
<name>A0A6J7GW13_9ZZZZ</name>
<proteinExistence type="predicted"/>
<organism evidence="1">
    <name type="scientific">freshwater metagenome</name>
    <dbReference type="NCBI Taxonomy" id="449393"/>
    <lineage>
        <taxon>unclassified sequences</taxon>
        <taxon>metagenomes</taxon>
        <taxon>ecological metagenomes</taxon>
    </lineage>
</organism>
<gene>
    <name evidence="1" type="ORF">UFOPK3609_00962</name>
</gene>
<evidence type="ECO:0000313" key="1">
    <source>
        <dbReference type="EMBL" id="CAB4912661.1"/>
    </source>
</evidence>
<dbReference type="InterPro" id="IPR027417">
    <property type="entry name" value="P-loop_NTPase"/>
</dbReference>
<dbReference type="PANTHER" id="PTHR34301">
    <property type="entry name" value="DNA-BINDING PROTEIN-RELATED"/>
    <property type="match status" value="1"/>
</dbReference>
<accession>A0A6J7GW13</accession>
<sequence length="351" mass="38454">MLLNEFARRAVARDWVVVDHELTATGDLFATTTRLVRDAVLQVAPPGAWRAAGQRVGALLRSIEVSYELAGLSVGVARSEEADARASMDMARDLTELLVSLGEAARDHGRGVALLFDELQFASTAPLGALVTALHKVAQRELPVTLVAAGLPQTRGVLAEAASYAERMFAPVEVGPLSDADAKRALAEPAEREGVQYDEGALLRAVAFTEGYPYFLQVFGDHVWRYAAGTPVAAEDAERIAPLVRDSLDRGFFVFRTDRLPVAQRRYLRAMAELRGSEVSSGDIATQLGMRSSAQAGQTRDALIRKGLIYSPRLGRAAFTVPQFDDYLRRHFELERHEPRARRPSDAARDR</sequence>
<protein>
    <submittedName>
        <fullName evidence="1">Unannotated protein</fullName>
    </submittedName>
</protein>
<dbReference type="AlphaFoldDB" id="A0A6J7GW13"/>